<dbReference type="InterPro" id="IPR053021">
    <property type="entry name" value="Chloroplast_ADK"/>
</dbReference>
<proteinExistence type="predicted"/>
<protein>
    <submittedName>
        <fullName evidence="2">DUF1995 family protein</fullName>
    </submittedName>
</protein>
<accession>A0A951PCG6</accession>
<organism evidence="2 3">
    <name type="scientific">Pegethrix bostrychoides GSE-TBD4-15B</name>
    <dbReference type="NCBI Taxonomy" id="2839662"/>
    <lineage>
        <taxon>Bacteria</taxon>
        <taxon>Bacillati</taxon>
        <taxon>Cyanobacteriota</taxon>
        <taxon>Cyanophyceae</taxon>
        <taxon>Oculatellales</taxon>
        <taxon>Oculatellaceae</taxon>
        <taxon>Pegethrix</taxon>
    </lineage>
</organism>
<evidence type="ECO:0000259" key="1">
    <source>
        <dbReference type="Pfam" id="PF09353"/>
    </source>
</evidence>
<reference evidence="2" key="2">
    <citation type="journal article" date="2022" name="Microbiol. Resour. Announc.">
        <title>Metagenome Sequencing to Explore Phylogenomics of Terrestrial Cyanobacteria.</title>
        <authorList>
            <person name="Ward R.D."/>
            <person name="Stajich J.E."/>
            <person name="Johansen J.R."/>
            <person name="Huntemann M."/>
            <person name="Clum A."/>
            <person name="Foster B."/>
            <person name="Foster B."/>
            <person name="Roux S."/>
            <person name="Palaniappan K."/>
            <person name="Varghese N."/>
            <person name="Mukherjee S."/>
            <person name="Reddy T.B.K."/>
            <person name="Daum C."/>
            <person name="Copeland A."/>
            <person name="Chen I.A."/>
            <person name="Ivanova N.N."/>
            <person name="Kyrpides N.C."/>
            <person name="Shapiro N."/>
            <person name="Eloe-Fadrosh E.A."/>
            <person name="Pietrasiak N."/>
        </authorList>
    </citation>
    <scope>NUCLEOTIDE SEQUENCE</scope>
    <source>
        <strain evidence="2">GSE-TBD4-15B</strain>
    </source>
</reference>
<dbReference type="EMBL" id="JAHHHV010000073">
    <property type="protein sequence ID" value="MBW4467066.1"/>
    <property type="molecule type" value="Genomic_DNA"/>
</dbReference>
<gene>
    <name evidence="2" type="ORF">KME07_16700</name>
</gene>
<dbReference type="PANTHER" id="PTHR35509:SF1">
    <property type="entry name" value="DOMAIN PROTEIN, PUTATIVE (DUF1995)-RELATED"/>
    <property type="match status" value="1"/>
</dbReference>
<sequence length="248" mass="27625">MSSSPPVLPDSPPLPKTLEEATEQAKVATLAALDAGYTRLQIELQFPELKIMPVAQQFIPAFADWGSSLRIYFPDAGAAALARRDWGEQPYKIRGIRDLKSELEPEDRLILFVEPSAVEVQEVEQICEATADRPVVLFNPRLEDIAVVGIGLAARQIRARFLSTFESCYYLQPLENAAIFRAFPASWQVWIEDAETGDYRLLAETPQKPVGEVLEQILAGQTRDAEAAPVRRKGLLASMQEFLRALSQ</sequence>
<dbReference type="PANTHER" id="PTHR35509">
    <property type="entry name" value="DOMAIN PROTEIN, PUTATIVE (DUF1995)-RELATED"/>
    <property type="match status" value="1"/>
</dbReference>
<dbReference type="AlphaFoldDB" id="A0A951PCG6"/>
<feature type="domain" description="DUF1995" evidence="1">
    <location>
        <begin position="15"/>
        <end position="215"/>
    </location>
</feature>
<reference evidence="2" key="1">
    <citation type="submission" date="2021-05" db="EMBL/GenBank/DDBJ databases">
        <authorList>
            <person name="Pietrasiak N."/>
            <person name="Ward R."/>
            <person name="Stajich J.E."/>
            <person name="Kurbessoian T."/>
        </authorList>
    </citation>
    <scope>NUCLEOTIDE SEQUENCE</scope>
    <source>
        <strain evidence="2">GSE-TBD4-15B</strain>
    </source>
</reference>
<dbReference type="InterPro" id="IPR018962">
    <property type="entry name" value="DUF1995"/>
</dbReference>
<comment type="caution">
    <text evidence="2">The sequence shown here is derived from an EMBL/GenBank/DDBJ whole genome shotgun (WGS) entry which is preliminary data.</text>
</comment>
<evidence type="ECO:0000313" key="2">
    <source>
        <dbReference type="EMBL" id="MBW4467066.1"/>
    </source>
</evidence>
<name>A0A951PCG6_9CYAN</name>
<dbReference type="Pfam" id="PF09353">
    <property type="entry name" value="DUF1995"/>
    <property type="match status" value="1"/>
</dbReference>
<evidence type="ECO:0000313" key="3">
    <source>
        <dbReference type="Proteomes" id="UP000707356"/>
    </source>
</evidence>
<dbReference type="Proteomes" id="UP000707356">
    <property type="component" value="Unassembled WGS sequence"/>
</dbReference>